<evidence type="ECO:0000313" key="2">
    <source>
        <dbReference type="EMBL" id="MXO57294.1"/>
    </source>
</evidence>
<dbReference type="InterPro" id="IPR000595">
    <property type="entry name" value="cNMP-bd_dom"/>
</dbReference>
<dbReference type="AlphaFoldDB" id="A0A6I4SNK4"/>
<dbReference type="Pfam" id="PF00027">
    <property type="entry name" value="cNMP_binding"/>
    <property type="match status" value="1"/>
</dbReference>
<feature type="domain" description="Cyclic nucleotide-binding" evidence="1">
    <location>
        <begin position="17"/>
        <end position="118"/>
    </location>
</feature>
<sequence>MIAAVKTMDQILGQHRFFADFPSDFAKLIGGCARNIHFKPGEYMAREEDPADTFFILSKGKVALEVAVPGKSPVVIATLGAQDVVGVSWLVAPYCWLFDARAIEDLRAISIDAKCLREKCEADHDLGYEMMKRFLPLLTQRLHATRMQVLDVYGKS</sequence>
<evidence type="ECO:0000259" key="1">
    <source>
        <dbReference type="PROSITE" id="PS50042"/>
    </source>
</evidence>
<dbReference type="EMBL" id="WTYS01000001">
    <property type="protein sequence ID" value="MXO57294.1"/>
    <property type="molecule type" value="Genomic_DNA"/>
</dbReference>
<dbReference type="InterPro" id="IPR018490">
    <property type="entry name" value="cNMP-bd_dom_sf"/>
</dbReference>
<dbReference type="Proteomes" id="UP000468943">
    <property type="component" value="Unassembled WGS sequence"/>
</dbReference>
<dbReference type="PROSITE" id="PS50042">
    <property type="entry name" value="CNMP_BINDING_3"/>
    <property type="match status" value="1"/>
</dbReference>
<proteinExistence type="predicted"/>
<gene>
    <name evidence="2" type="ORF">GRI36_10410</name>
</gene>
<dbReference type="RefSeq" id="WP_160598398.1">
    <property type="nucleotide sequence ID" value="NZ_WTYS01000001.1"/>
</dbReference>
<protein>
    <submittedName>
        <fullName evidence="2">Cyclic nucleotide-binding domain-containing protein</fullName>
    </submittedName>
</protein>
<evidence type="ECO:0000313" key="3">
    <source>
        <dbReference type="Proteomes" id="UP000468943"/>
    </source>
</evidence>
<dbReference type="InterPro" id="IPR014710">
    <property type="entry name" value="RmlC-like_jellyroll"/>
</dbReference>
<organism evidence="2 3">
    <name type="scientific">Pontixanthobacter gangjinensis</name>
    <dbReference type="NCBI Taxonomy" id="1028742"/>
    <lineage>
        <taxon>Bacteria</taxon>
        <taxon>Pseudomonadati</taxon>
        <taxon>Pseudomonadota</taxon>
        <taxon>Alphaproteobacteria</taxon>
        <taxon>Sphingomonadales</taxon>
        <taxon>Erythrobacteraceae</taxon>
        <taxon>Pontixanthobacter</taxon>
    </lineage>
</organism>
<accession>A0A6I4SNK4</accession>
<dbReference type="Gene3D" id="2.60.120.10">
    <property type="entry name" value="Jelly Rolls"/>
    <property type="match status" value="1"/>
</dbReference>
<dbReference type="CDD" id="cd00038">
    <property type="entry name" value="CAP_ED"/>
    <property type="match status" value="1"/>
</dbReference>
<dbReference type="SUPFAM" id="SSF51206">
    <property type="entry name" value="cAMP-binding domain-like"/>
    <property type="match status" value="1"/>
</dbReference>
<keyword evidence="3" id="KW-1185">Reference proteome</keyword>
<dbReference type="SMART" id="SM00100">
    <property type="entry name" value="cNMP"/>
    <property type="match status" value="1"/>
</dbReference>
<name>A0A6I4SNK4_9SPHN</name>
<comment type="caution">
    <text evidence="2">The sequence shown here is derived from an EMBL/GenBank/DDBJ whole genome shotgun (WGS) entry which is preliminary data.</text>
</comment>
<reference evidence="2 3" key="1">
    <citation type="submission" date="2019-12" db="EMBL/GenBank/DDBJ databases">
        <title>Genomic-based taxomic classification of the family Erythrobacteraceae.</title>
        <authorList>
            <person name="Xu L."/>
        </authorList>
    </citation>
    <scope>NUCLEOTIDE SEQUENCE [LARGE SCALE GENOMIC DNA]</scope>
    <source>
        <strain evidence="2 3">JCM 17802</strain>
    </source>
</reference>
<dbReference type="OrthoDB" id="9786503at2"/>